<keyword evidence="2" id="KW-0520">NAD</keyword>
<evidence type="ECO:0000256" key="2">
    <source>
        <dbReference type="ARBA" id="ARBA00023027"/>
    </source>
</evidence>
<name>A0AAQ3QBR7_9LILI</name>
<comment type="similarity">
    <text evidence="1">Belongs to the NAD(P)-dependent epimerase/dehydratase family.</text>
</comment>
<protein>
    <recommendedName>
        <fullName evidence="7">NAD(P)-binding Rossmann-fold superfamily protein</fullName>
    </recommendedName>
</protein>
<dbReference type="Proteomes" id="UP001327560">
    <property type="component" value="Chromosome 4"/>
</dbReference>
<reference evidence="5 6" key="1">
    <citation type="submission" date="2023-10" db="EMBL/GenBank/DDBJ databases">
        <title>Chromosome-scale genome assembly provides insights into flower coloration mechanisms of Canna indica.</title>
        <authorList>
            <person name="Li C."/>
        </authorList>
    </citation>
    <scope>NUCLEOTIDE SEQUENCE [LARGE SCALE GENOMIC DNA]</scope>
    <source>
        <tissue evidence="5">Flower</tissue>
    </source>
</reference>
<feature type="transmembrane region" description="Helical" evidence="4">
    <location>
        <begin position="250"/>
        <end position="268"/>
    </location>
</feature>
<gene>
    <name evidence="5" type="ORF">Cni_G12048</name>
</gene>
<feature type="transmembrane region" description="Helical" evidence="4">
    <location>
        <begin position="217"/>
        <end position="238"/>
    </location>
</feature>
<dbReference type="SUPFAM" id="SSF51735">
    <property type="entry name" value="NAD(P)-binding Rossmann-fold domains"/>
    <property type="match status" value="1"/>
</dbReference>
<sequence>MAIGVSPIPSPRFCFTCSSTTTLRFIHPRRPAFRPKQRPIISMSFAGDSSSSSLLGVSNDAGLKITSSCVIGQNDLLIVGPGVLGRIVAEKWKKEYPDCQIYGHTMTTDHHDELMKIGVIPSLRESMTTNKFPYVIFCAPPYQTTDYPGDVRLAASNWSGEGALLFTSSSAVYDCSDNGFCDEDCPVVPIGRSRRTDVLLGAEKEALDAGGCIVRLAGLYISSLQFTITLFCVMFCLGNYDSIITVFMTLYSYIYTFYLNICYLNYLYKDDRGPHVYWLDKGTVDARPDHVLNLIHYEDAASLSIAIMKKKLRGRIFLGCDSHPLSRQEIMDYVNQSGKFNKKFICFTGTDGPLGKRMNNSKTRTELGWEPKFTSFPQFLGLTG</sequence>
<keyword evidence="3" id="KW-0413">Isomerase</keyword>
<evidence type="ECO:0000256" key="1">
    <source>
        <dbReference type="ARBA" id="ARBA00007637"/>
    </source>
</evidence>
<dbReference type="EMBL" id="CP136893">
    <property type="protein sequence ID" value="WOL03328.1"/>
    <property type="molecule type" value="Genomic_DNA"/>
</dbReference>
<proteinExistence type="inferred from homology"/>
<keyword evidence="4" id="KW-0472">Membrane</keyword>
<dbReference type="Gene3D" id="3.40.50.720">
    <property type="entry name" value="NAD(P)-binding Rossmann-like Domain"/>
    <property type="match status" value="2"/>
</dbReference>
<dbReference type="GO" id="GO:0016853">
    <property type="term" value="F:isomerase activity"/>
    <property type="evidence" value="ECO:0007669"/>
    <property type="project" value="UniProtKB-KW"/>
</dbReference>
<keyword evidence="6" id="KW-1185">Reference proteome</keyword>
<evidence type="ECO:0008006" key="7">
    <source>
        <dbReference type="Google" id="ProtNLM"/>
    </source>
</evidence>
<evidence type="ECO:0000313" key="6">
    <source>
        <dbReference type="Proteomes" id="UP001327560"/>
    </source>
</evidence>
<organism evidence="5 6">
    <name type="scientific">Canna indica</name>
    <name type="common">Indian-shot</name>
    <dbReference type="NCBI Taxonomy" id="4628"/>
    <lineage>
        <taxon>Eukaryota</taxon>
        <taxon>Viridiplantae</taxon>
        <taxon>Streptophyta</taxon>
        <taxon>Embryophyta</taxon>
        <taxon>Tracheophyta</taxon>
        <taxon>Spermatophyta</taxon>
        <taxon>Magnoliopsida</taxon>
        <taxon>Liliopsida</taxon>
        <taxon>Zingiberales</taxon>
        <taxon>Cannaceae</taxon>
        <taxon>Canna</taxon>
    </lineage>
</organism>
<keyword evidence="4" id="KW-1133">Transmembrane helix</keyword>
<dbReference type="PANTHER" id="PTHR43574">
    <property type="entry name" value="EPIMERASE-RELATED"/>
    <property type="match status" value="1"/>
</dbReference>
<evidence type="ECO:0000313" key="5">
    <source>
        <dbReference type="EMBL" id="WOL03328.1"/>
    </source>
</evidence>
<evidence type="ECO:0000256" key="4">
    <source>
        <dbReference type="SAM" id="Phobius"/>
    </source>
</evidence>
<accession>A0AAQ3QBR7</accession>
<dbReference type="InterPro" id="IPR036291">
    <property type="entry name" value="NAD(P)-bd_dom_sf"/>
</dbReference>
<keyword evidence="4" id="KW-0812">Transmembrane</keyword>
<dbReference type="AlphaFoldDB" id="A0AAQ3QBR7"/>
<evidence type="ECO:0000256" key="3">
    <source>
        <dbReference type="ARBA" id="ARBA00023235"/>
    </source>
</evidence>